<proteinExistence type="predicted"/>
<sequence>MSIHEIDLALLVFGAAVLIGAWRKGFIRPLCDVICLLLSLALTGYFVVRGTIAFQASFIVFCLIRLALAMVQALLLPRRQGILSLFDRILGVLLGLVRIYIVYALVFYALSFFSVGTIQPESSIVYPYFKEVETYVRQAIGV</sequence>
<accession>A0AC61R936</accession>
<evidence type="ECO:0000313" key="1">
    <source>
        <dbReference type="EMBL" id="TGY66836.1"/>
    </source>
</evidence>
<gene>
    <name evidence="1" type="ORF">E5336_01770</name>
</gene>
<keyword evidence="2" id="KW-1185">Reference proteome</keyword>
<organism evidence="1 2">
    <name type="scientific">Dubosiella muris</name>
    <dbReference type="NCBI Taxonomy" id="3038133"/>
    <lineage>
        <taxon>Bacteria</taxon>
        <taxon>Bacillati</taxon>
        <taxon>Bacillota</taxon>
        <taxon>Erysipelotrichia</taxon>
        <taxon>Erysipelotrichales</taxon>
        <taxon>Erysipelotrichaceae</taxon>
        <taxon>Dubosiella</taxon>
    </lineage>
</organism>
<evidence type="ECO:0000313" key="2">
    <source>
        <dbReference type="Proteomes" id="UP000308836"/>
    </source>
</evidence>
<dbReference type="Proteomes" id="UP000308836">
    <property type="component" value="Unassembled WGS sequence"/>
</dbReference>
<comment type="caution">
    <text evidence="1">The sequence shown here is derived from an EMBL/GenBank/DDBJ whole genome shotgun (WGS) entry which is preliminary data.</text>
</comment>
<reference evidence="1" key="1">
    <citation type="submission" date="2019-04" db="EMBL/GenBank/DDBJ databases">
        <title>Microbes associate with the intestines of laboratory mice.</title>
        <authorList>
            <person name="Navarre W."/>
            <person name="Wong E."/>
            <person name="Huang K."/>
            <person name="Tropini C."/>
            <person name="Ng K."/>
            <person name="Yu B."/>
        </authorList>
    </citation>
    <scope>NUCLEOTIDE SEQUENCE</scope>
    <source>
        <strain evidence="1">NM09_H32</strain>
    </source>
</reference>
<name>A0AC61R936_9FIRM</name>
<dbReference type="EMBL" id="SRYG01000003">
    <property type="protein sequence ID" value="TGY66836.1"/>
    <property type="molecule type" value="Genomic_DNA"/>
</dbReference>
<protein>
    <submittedName>
        <fullName evidence="1">CvpA family protein</fullName>
    </submittedName>
</protein>